<gene>
    <name evidence="11" type="ORF">OWO01_12120</name>
</gene>
<feature type="domain" description="Mechanosensitive ion channel MscS C-terminal" evidence="9">
    <location>
        <begin position="181"/>
        <end position="263"/>
    </location>
</feature>
<evidence type="ECO:0000256" key="2">
    <source>
        <dbReference type="ARBA" id="ARBA00008017"/>
    </source>
</evidence>
<evidence type="ECO:0000256" key="4">
    <source>
        <dbReference type="ARBA" id="ARBA00022692"/>
    </source>
</evidence>
<dbReference type="InterPro" id="IPR023408">
    <property type="entry name" value="MscS_beta-dom_sf"/>
</dbReference>
<dbReference type="SUPFAM" id="SSF50182">
    <property type="entry name" value="Sm-like ribonucleoproteins"/>
    <property type="match status" value="1"/>
</dbReference>
<dbReference type="SUPFAM" id="SSF82689">
    <property type="entry name" value="Mechanosensitive channel protein MscS (YggB), C-terminal domain"/>
    <property type="match status" value="1"/>
</dbReference>
<dbReference type="PANTHER" id="PTHR30460:SF0">
    <property type="entry name" value="MODERATE CONDUCTANCE MECHANOSENSITIVE CHANNEL YBIO"/>
    <property type="match status" value="1"/>
</dbReference>
<dbReference type="RefSeq" id="WP_268780723.1">
    <property type="nucleotide sequence ID" value="NZ_JAPRAT010000025.1"/>
</dbReference>
<evidence type="ECO:0000256" key="7">
    <source>
        <dbReference type="SAM" id="Phobius"/>
    </source>
</evidence>
<feature type="transmembrane region" description="Helical" evidence="7">
    <location>
        <begin position="12"/>
        <end position="32"/>
    </location>
</feature>
<evidence type="ECO:0000256" key="3">
    <source>
        <dbReference type="ARBA" id="ARBA00022475"/>
    </source>
</evidence>
<dbReference type="GO" id="GO:0008381">
    <property type="term" value="F:mechanosensitive monoatomic ion channel activity"/>
    <property type="evidence" value="ECO:0007669"/>
    <property type="project" value="InterPro"/>
</dbReference>
<comment type="subcellular location">
    <subcellularLocation>
        <location evidence="1">Cell membrane</location>
        <topology evidence="1">Multi-pass membrane protein</topology>
    </subcellularLocation>
</comment>
<dbReference type="Gene3D" id="3.30.70.100">
    <property type="match status" value="1"/>
</dbReference>
<evidence type="ECO:0000259" key="10">
    <source>
        <dbReference type="Pfam" id="PF21088"/>
    </source>
</evidence>
<feature type="transmembrane region" description="Helical" evidence="7">
    <location>
        <begin position="64"/>
        <end position="85"/>
    </location>
</feature>
<proteinExistence type="inferred from homology"/>
<dbReference type="Pfam" id="PF21088">
    <property type="entry name" value="MS_channel_1st"/>
    <property type="match status" value="1"/>
</dbReference>
<dbReference type="Gene3D" id="1.10.287.1260">
    <property type="match status" value="1"/>
</dbReference>
<protein>
    <submittedName>
        <fullName evidence="11">Mechanosensitive ion channel family protein</fullName>
    </submittedName>
</protein>
<feature type="domain" description="Mechanosensitive ion channel transmembrane helices 2/3" evidence="10">
    <location>
        <begin position="68"/>
        <end position="108"/>
    </location>
</feature>
<accession>A0A9J6REY5</accession>
<feature type="domain" description="Mechanosensitive ion channel MscS" evidence="8">
    <location>
        <begin position="110"/>
        <end position="174"/>
    </location>
</feature>
<dbReference type="SUPFAM" id="SSF82861">
    <property type="entry name" value="Mechanosensitive channel protein MscS (YggB), transmembrane region"/>
    <property type="match status" value="1"/>
</dbReference>
<dbReference type="FunFam" id="1.10.287.1260:FF:000005">
    <property type="entry name" value="Mechanosensitive ion channel family protein"/>
    <property type="match status" value="1"/>
</dbReference>
<dbReference type="InterPro" id="IPR011014">
    <property type="entry name" value="MscS_channel_TM-2"/>
</dbReference>
<dbReference type="Pfam" id="PF00924">
    <property type="entry name" value="MS_channel_2nd"/>
    <property type="match status" value="1"/>
</dbReference>
<organism evidence="11 12">
    <name type="scientific">Natronobacillus azotifigens</name>
    <dbReference type="NCBI Taxonomy" id="472978"/>
    <lineage>
        <taxon>Bacteria</taxon>
        <taxon>Bacillati</taxon>
        <taxon>Bacillota</taxon>
        <taxon>Bacilli</taxon>
        <taxon>Bacillales</taxon>
        <taxon>Bacillaceae</taxon>
        <taxon>Natronobacillus</taxon>
    </lineage>
</organism>
<dbReference type="Pfam" id="PF21082">
    <property type="entry name" value="MS_channel_3rd"/>
    <property type="match status" value="1"/>
</dbReference>
<dbReference type="FunFam" id="3.30.70.100:FF:000018">
    <property type="entry name" value="MscS mechanosensitive ion channel"/>
    <property type="match status" value="1"/>
</dbReference>
<dbReference type="AlphaFoldDB" id="A0A9J6REY5"/>
<dbReference type="InterPro" id="IPR045276">
    <property type="entry name" value="YbiO_bact"/>
</dbReference>
<evidence type="ECO:0000256" key="1">
    <source>
        <dbReference type="ARBA" id="ARBA00004651"/>
    </source>
</evidence>
<dbReference type="InterPro" id="IPR006685">
    <property type="entry name" value="MscS_channel_2nd"/>
</dbReference>
<sequence length="275" mass="30820">MYLLFIQFNNYSHIIFTWALQILLLFIAYAIFNPLGKKLITSALKKSTKRQNISEARVLTLEKLLLNIYSYLLIFIFIVMLFGVFNLPLGPLLASAGVLGLAVGFGAQGLVSDIVTGFFLLLEKQIEVGEYVSTAGYEGIIEEVGLRTTKLRSFDGTLNFIPNRQLEGVSNHSRGTMRALVDIGISYDENIDHAMEVLQTVCTQFQTDERFVDGPSVLGVQSFGSSDIVLRIIGQTQNMEQWSAERSIRKAIKEAFDQANIEIPFPHQVNIMKEN</sequence>
<dbReference type="InterPro" id="IPR049278">
    <property type="entry name" value="MS_channel_C"/>
</dbReference>
<comment type="similarity">
    <text evidence="2">Belongs to the MscS (TC 1.A.23) family.</text>
</comment>
<dbReference type="InterPro" id="IPR049142">
    <property type="entry name" value="MS_channel_1st"/>
</dbReference>
<keyword evidence="3" id="KW-1003">Cell membrane</keyword>
<evidence type="ECO:0000259" key="8">
    <source>
        <dbReference type="Pfam" id="PF00924"/>
    </source>
</evidence>
<evidence type="ECO:0000256" key="5">
    <source>
        <dbReference type="ARBA" id="ARBA00022989"/>
    </source>
</evidence>
<dbReference type="EMBL" id="JAPRAT010000025">
    <property type="protein sequence ID" value="MCZ0703958.1"/>
    <property type="molecule type" value="Genomic_DNA"/>
</dbReference>
<dbReference type="InterPro" id="IPR011066">
    <property type="entry name" value="MscS_channel_C_sf"/>
</dbReference>
<evidence type="ECO:0000313" key="12">
    <source>
        <dbReference type="Proteomes" id="UP001084197"/>
    </source>
</evidence>
<keyword evidence="6 7" id="KW-0472">Membrane</keyword>
<reference evidence="11" key="1">
    <citation type="submission" date="2022-11" db="EMBL/GenBank/DDBJ databases">
        <title>WGS of Natronobacillus azotifigens 24KS-1, an anaerobic diazotrophic haloalkaliphile from soda-rich habitats.</title>
        <authorList>
            <person name="Sorokin D.Y."/>
            <person name="Merkel A.Y."/>
        </authorList>
    </citation>
    <scope>NUCLEOTIDE SEQUENCE</scope>
    <source>
        <strain evidence="11">24KS-1</strain>
    </source>
</reference>
<name>A0A9J6REY5_9BACI</name>
<evidence type="ECO:0000313" key="11">
    <source>
        <dbReference type="EMBL" id="MCZ0703958.1"/>
    </source>
</evidence>
<dbReference type="Proteomes" id="UP001084197">
    <property type="component" value="Unassembled WGS sequence"/>
</dbReference>
<comment type="caution">
    <text evidence="11">The sequence shown here is derived from an EMBL/GenBank/DDBJ whole genome shotgun (WGS) entry which is preliminary data.</text>
</comment>
<dbReference type="PANTHER" id="PTHR30460">
    <property type="entry name" value="MODERATE CONDUCTANCE MECHANOSENSITIVE CHANNEL YBIO"/>
    <property type="match status" value="1"/>
</dbReference>
<keyword evidence="12" id="KW-1185">Reference proteome</keyword>
<dbReference type="InterPro" id="IPR010920">
    <property type="entry name" value="LSM_dom_sf"/>
</dbReference>
<dbReference type="GO" id="GO:0005886">
    <property type="term" value="C:plasma membrane"/>
    <property type="evidence" value="ECO:0007669"/>
    <property type="project" value="UniProtKB-SubCell"/>
</dbReference>
<keyword evidence="4 7" id="KW-0812">Transmembrane</keyword>
<evidence type="ECO:0000259" key="9">
    <source>
        <dbReference type="Pfam" id="PF21082"/>
    </source>
</evidence>
<dbReference type="Gene3D" id="2.30.30.60">
    <property type="match status" value="1"/>
</dbReference>
<evidence type="ECO:0000256" key="6">
    <source>
        <dbReference type="ARBA" id="ARBA00023136"/>
    </source>
</evidence>
<keyword evidence="5 7" id="KW-1133">Transmembrane helix</keyword>
<feature type="transmembrane region" description="Helical" evidence="7">
    <location>
        <begin position="97"/>
        <end position="122"/>
    </location>
</feature>